<feature type="transmembrane region" description="Helical" evidence="7">
    <location>
        <begin position="458"/>
        <end position="478"/>
    </location>
</feature>
<feature type="region of interest" description="Disordered" evidence="6">
    <location>
        <begin position="559"/>
        <end position="578"/>
    </location>
</feature>
<name>A0A6J1HCS0_CUCMO</name>
<feature type="transmembrane region" description="Helical" evidence="7">
    <location>
        <begin position="70"/>
        <end position="88"/>
    </location>
</feature>
<proteinExistence type="inferred from homology"/>
<dbReference type="PANTHER" id="PTHR11654">
    <property type="entry name" value="OLIGOPEPTIDE TRANSPORTER-RELATED"/>
    <property type="match status" value="1"/>
</dbReference>
<dbReference type="GO" id="GO:0022857">
    <property type="term" value="F:transmembrane transporter activity"/>
    <property type="evidence" value="ECO:0007669"/>
    <property type="project" value="InterPro"/>
</dbReference>
<dbReference type="GeneID" id="111462799"/>
<evidence type="ECO:0000313" key="8">
    <source>
        <dbReference type="Proteomes" id="UP000504609"/>
    </source>
</evidence>
<dbReference type="Gene3D" id="1.20.1250.20">
    <property type="entry name" value="MFS general substrate transporter like domains"/>
    <property type="match status" value="1"/>
</dbReference>
<evidence type="ECO:0000256" key="2">
    <source>
        <dbReference type="ARBA" id="ARBA00005982"/>
    </source>
</evidence>
<keyword evidence="3 7" id="KW-0812">Transmembrane</keyword>
<reference evidence="9" key="1">
    <citation type="submission" date="2025-08" db="UniProtKB">
        <authorList>
            <consortium name="RefSeq"/>
        </authorList>
    </citation>
    <scope>IDENTIFICATION</scope>
    <source>
        <tissue evidence="9">Young leaves</tissue>
    </source>
</reference>
<feature type="region of interest" description="Disordered" evidence="6">
    <location>
        <begin position="1"/>
        <end position="22"/>
    </location>
</feature>
<evidence type="ECO:0000256" key="5">
    <source>
        <dbReference type="ARBA" id="ARBA00023136"/>
    </source>
</evidence>
<feature type="transmembrane region" description="Helical" evidence="7">
    <location>
        <begin position="329"/>
        <end position="348"/>
    </location>
</feature>
<evidence type="ECO:0000256" key="3">
    <source>
        <dbReference type="ARBA" id="ARBA00022692"/>
    </source>
</evidence>
<dbReference type="AlphaFoldDB" id="A0A6J1HCS0"/>
<dbReference type="RefSeq" id="XP_022962311.1">
    <property type="nucleotide sequence ID" value="XM_023106543.1"/>
</dbReference>
<dbReference type="KEGG" id="cmos:111462799"/>
<keyword evidence="5 7" id="KW-0472">Membrane</keyword>
<dbReference type="InterPro" id="IPR036259">
    <property type="entry name" value="MFS_trans_sf"/>
</dbReference>
<feature type="transmembrane region" description="Helical" evidence="7">
    <location>
        <begin position="184"/>
        <end position="203"/>
    </location>
</feature>
<feature type="transmembrane region" description="Helical" evidence="7">
    <location>
        <begin position="409"/>
        <end position="426"/>
    </location>
</feature>
<keyword evidence="8" id="KW-1185">Reference proteome</keyword>
<evidence type="ECO:0000256" key="1">
    <source>
        <dbReference type="ARBA" id="ARBA00004141"/>
    </source>
</evidence>
<feature type="transmembrane region" description="Helical" evidence="7">
    <location>
        <begin position="209"/>
        <end position="230"/>
    </location>
</feature>
<dbReference type="InterPro" id="IPR000109">
    <property type="entry name" value="POT_fam"/>
</dbReference>
<dbReference type="SUPFAM" id="SSF103473">
    <property type="entry name" value="MFS general substrate transporter"/>
    <property type="match status" value="1"/>
</dbReference>
<gene>
    <name evidence="9" type="primary">LOC111462799</name>
</gene>
<evidence type="ECO:0000313" key="9">
    <source>
        <dbReference type="RefSeq" id="XP_022962311.1"/>
    </source>
</evidence>
<evidence type="ECO:0000256" key="4">
    <source>
        <dbReference type="ARBA" id="ARBA00022989"/>
    </source>
</evidence>
<sequence length="578" mass="63227">MEGPLAADEDRDMEEPLLSNSDRKGGLRALPFIIANGALERLASQGLSPSMILYLTRVYGMNSANASNVIFLWSAASNFTPIICAFLADSYFGRFRMIAAGCIISCLGMFVLWLTAMIPQARPFCDGAICDTPSIAQLLLLYSSYALMSMGSGCLQSSNLAFGANQLHRKNKSNSGILDRYFDLYYVSSASGSLIGVSCIVYIQDRMGWRVGFGVPVALMLLSTVIFLLASPLYLKPMPSSSWCAGLVQVFVAAYKKRHMQVSSTGTSEMYHHKSGSPLAMPSDKLRFLNKACIIRNSEDELASDGRASNPWILCTVEQVEDLKTLIRIMALWSTGILVCAALSQPFYVLQVASMDRHLTPTFEVPAGSFGAVFVVSLILWIMLYDRLILPLVSSCRGKPTRLSGKTRMGIGILLCTFSLAVTAVVESNRRALAIKEGFSDDPDAVVNMSAFWTLPRYILLGMAEAFNVIGQIEFFYYELPKAMSSVATSLFGLSMSVGNLAASFIVTIVDNFTKAAGVKSWVSSNINQGHSDYYYWLLFGLLFANFLYFLACSKSYGPSKEEARGGSNAEDDLNNVN</sequence>
<feature type="transmembrane region" description="Helical" evidence="7">
    <location>
        <begin position="534"/>
        <end position="552"/>
    </location>
</feature>
<evidence type="ECO:0000256" key="7">
    <source>
        <dbReference type="SAM" id="Phobius"/>
    </source>
</evidence>
<organism evidence="8 9">
    <name type="scientific">Cucurbita moschata</name>
    <name type="common">Winter crookneck squash</name>
    <name type="synonym">Cucurbita pepo var. moschata</name>
    <dbReference type="NCBI Taxonomy" id="3662"/>
    <lineage>
        <taxon>Eukaryota</taxon>
        <taxon>Viridiplantae</taxon>
        <taxon>Streptophyta</taxon>
        <taxon>Embryophyta</taxon>
        <taxon>Tracheophyta</taxon>
        <taxon>Spermatophyta</taxon>
        <taxon>Magnoliopsida</taxon>
        <taxon>eudicotyledons</taxon>
        <taxon>Gunneridae</taxon>
        <taxon>Pentapetalae</taxon>
        <taxon>rosids</taxon>
        <taxon>fabids</taxon>
        <taxon>Cucurbitales</taxon>
        <taxon>Cucurbitaceae</taxon>
        <taxon>Cucurbiteae</taxon>
        <taxon>Cucurbita</taxon>
    </lineage>
</organism>
<protein>
    <submittedName>
        <fullName evidence="9">Protein NRT1/ PTR FAMILY 1.2-like</fullName>
    </submittedName>
</protein>
<feature type="transmembrane region" description="Helical" evidence="7">
    <location>
        <begin position="490"/>
        <end position="514"/>
    </location>
</feature>
<comment type="subcellular location">
    <subcellularLocation>
        <location evidence="1">Membrane</location>
        <topology evidence="1">Multi-pass membrane protein</topology>
    </subcellularLocation>
</comment>
<feature type="transmembrane region" description="Helical" evidence="7">
    <location>
        <begin position="138"/>
        <end position="163"/>
    </location>
</feature>
<accession>A0A6J1HCS0</accession>
<keyword evidence="4 7" id="KW-1133">Transmembrane helix</keyword>
<dbReference type="SMR" id="A0A6J1HCS0"/>
<evidence type="ECO:0000256" key="6">
    <source>
        <dbReference type="SAM" id="MobiDB-lite"/>
    </source>
</evidence>
<feature type="transmembrane region" description="Helical" evidence="7">
    <location>
        <begin position="95"/>
        <end position="118"/>
    </location>
</feature>
<dbReference type="GO" id="GO:0016020">
    <property type="term" value="C:membrane"/>
    <property type="evidence" value="ECO:0007669"/>
    <property type="project" value="UniProtKB-SubCell"/>
</dbReference>
<feature type="transmembrane region" description="Helical" evidence="7">
    <location>
        <begin position="368"/>
        <end position="388"/>
    </location>
</feature>
<comment type="similarity">
    <text evidence="2">Belongs to the major facilitator superfamily. Proton-dependent oligopeptide transporter (POT/PTR) (TC 2.A.17) family.</text>
</comment>
<dbReference type="Proteomes" id="UP000504609">
    <property type="component" value="Unplaced"/>
</dbReference>
<dbReference type="Pfam" id="PF00854">
    <property type="entry name" value="PTR2"/>
    <property type="match status" value="1"/>
</dbReference>